<keyword evidence="2" id="KW-1185">Reference proteome</keyword>
<sequence>MVASLALKSGQELSDCRLQVNGAIFTWRRGKQNRQQPSPLTQRLPFHEQNGYVPANVLFVAGLVKVSTVRSVWSYESSGGTPAHAFPYEVPQLEQWMKFSGQTMVLVSVVSELVVDMICPLCMIPDQLIHVCGSHQMQEALAEREFLNCRRLTINLQILQESPLKPSVRNGLAADVD</sequence>
<gene>
    <name evidence="1" type="ORF">GWK47_029940</name>
</gene>
<evidence type="ECO:0000313" key="1">
    <source>
        <dbReference type="EMBL" id="KAG0729632.1"/>
    </source>
</evidence>
<evidence type="ECO:0000313" key="2">
    <source>
        <dbReference type="Proteomes" id="UP000770661"/>
    </source>
</evidence>
<comment type="caution">
    <text evidence="1">The sequence shown here is derived from an EMBL/GenBank/DDBJ whole genome shotgun (WGS) entry which is preliminary data.</text>
</comment>
<dbReference type="EMBL" id="JACEEZ010000988">
    <property type="protein sequence ID" value="KAG0729632.1"/>
    <property type="molecule type" value="Genomic_DNA"/>
</dbReference>
<dbReference type="Proteomes" id="UP000770661">
    <property type="component" value="Unassembled WGS sequence"/>
</dbReference>
<organism evidence="1 2">
    <name type="scientific">Chionoecetes opilio</name>
    <name type="common">Atlantic snow crab</name>
    <name type="synonym">Cancer opilio</name>
    <dbReference type="NCBI Taxonomy" id="41210"/>
    <lineage>
        <taxon>Eukaryota</taxon>
        <taxon>Metazoa</taxon>
        <taxon>Ecdysozoa</taxon>
        <taxon>Arthropoda</taxon>
        <taxon>Crustacea</taxon>
        <taxon>Multicrustacea</taxon>
        <taxon>Malacostraca</taxon>
        <taxon>Eumalacostraca</taxon>
        <taxon>Eucarida</taxon>
        <taxon>Decapoda</taxon>
        <taxon>Pleocyemata</taxon>
        <taxon>Brachyura</taxon>
        <taxon>Eubrachyura</taxon>
        <taxon>Majoidea</taxon>
        <taxon>Majidae</taxon>
        <taxon>Chionoecetes</taxon>
    </lineage>
</organism>
<accession>A0A8J5D4Z3</accession>
<reference evidence="1" key="1">
    <citation type="submission" date="2020-07" db="EMBL/GenBank/DDBJ databases">
        <title>The High-quality genome of the commercially important snow crab, Chionoecetes opilio.</title>
        <authorList>
            <person name="Jeong J.-H."/>
            <person name="Ryu S."/>
        </authorList>
    </citation>
    <scope>NUCLEOTIDE SEQUENCE</scope>
    <source>
        <strain evidence="1">MADBK_172401_WGS</strain>
        <tissue evidence="1">Digestive gland</tissue>
    </source>
</reference>
<protein>
    <submittedName>
        <fullName evidence="1">Uncharacterized protein</fullName>
    </submittedName>
</protein>
<dbReference type="AlphaFoldDB" id="A0A8J5D4Z3"/>
<proteinExistence type="predicted"/>
<name>A0A8J5D4Z3_CHIOP</name>